<dbReference type="NCBIfam" id="NF006695">
    <property type="entry name" value="PRK09243.1-2"/>
    <property type="match status" value="1"/>
</dbReference>
<evidence type="ECO:0000256" key="6">
    <source>
        <dbReference type="ARBA" id="ARBA00022642"/>
    </source>
</evidence>
<dbReference type="GO" id="GO:0005829">
    <property type="term" value="C:cytosol"/>
    <property type="evidence" value="ECO:0007669"/>
    <property type="project" value="TreeGrafter"/>
</dbReference>
<evidence type="ECO:0000256" key="1">
    <source>
        <dbReference type="ARBA" id="ARBA00004952"/>
    </source>
</evidence>
<accession>A0A0W0SHU9</accession>
<dbReference type="NCBIfam" id="NF009131">
    <property type="entry name" value="PRK12484.1"/>
    <property type="match status" value="1"/>
</dbReference>
<dbReference type="SUPFAM" id="SSF51690">
    <property type="entry name" value="Nicotinate/Quinolinate PRTase C-terminal domain-like"/>
    <property type="match status" value="1"/>
</dbReference>
<comment type="similarity">
    <text evidence="2 9">Belongs to the NAPRTase family.</text>
</comment>
<comment type="pathway">
    <text evidence="1 9">Cofactor biosynthesis; NAD(+) biosynthesis; nicotinate D-ribonucleotide from nicotinate: step 1/1.</text>
</comment>
<dbReference type="InterPro" id="IPR013785">
    <property type="entry name" value="Aldolase_TIM"/>
</dbReference>
<dbReference type="STRING" id="29422.Lbru_1729"/>
<dbReference type="InterPro" id="IPR040727">
    <property type="entry name" value="NAPRTase_N"/>
</dbReference>
<dbReference type="Pfam" id="PF17767">
    <property type="entry name" value="NAPRTase_N"/>
    <property type="match status" value="1"/>
</dbReference>
<keyword evidence="5 9" id="KW-0436">Ligase</keyword>
<protein>
    <recommendedName>
        <fullName evidence="3 9">Nicotinate phosphoribosyltransferase</fullName>
        <ecNumber evidence="3 9">6.3.4.21</ecNumber>
    </recommendedName>
</protein>
<dbReference type="GO" id="GO:0034355">
    <property type="term" value="P:NAD+ biosynthetic process via the salvage pathway"/>
    <property type="evidence" value="ECO:0007669"/>
    <property type="project" value="TreeGrafter"/>
</dbReference>
<evidence type="ECO:0000259" key="11">
    <source>
        <dbReference type="Pfam" id="PF17767"/>
    </source>
</evidence>
<dbReference type="Gene3D" id="3.20.140.10">
    <property type="entry name" value="nicotinate phosphoribosyltransferase"/>
    <property type="match status" value="1"/>
</dbReference>
<dbReference type="NCBIfam" id="TIGR01513">
    <property type="entry name" value="NAPRTase_put"/>
    <property type="match status" value="1"/>
</dbReference>
<evidence type="ECO:0000259" key="12">
    <source>
        <dbReference type="Pfam" id="PF17956"/>
    </source>
</evidence>
<organism evidence="13 14">
    <name type="scientific">Legionella brunensis</name>
    <dbReference type="NCBI Taxonomy" id="29422"/>
    <lineage>
        <taxon>Bacteria</taxon>
        <taxon>Pseudomonadati</taxon>
        <taxon>Pseudomonadota</taxon>
        <taxon>Gammaproteobacteria</taxon>
        <taxon>Legionellales</taxon>
        <taxon>Legionellaceae</taxon>
        <taxon>Legionella</taxon>
    </lineage>
</organism>
<evidence type="ECO:0000313" key="13">
    <source>
        <dbReference type="EMBL" id="KTC82991.1"/>
    </source>
</evidence>
<comment type="catalytic activity">
    <reaction evidence="8 9">
        <text>5-phospho-alpha-D-ribose 1-diphosphate + nicotinate + ATP + H2O = nicotinate beta-D-ribonucleotide + ADP + phosphate + diphosphate</text>
        <dbReference type="Rhea" id="RHEA:36163"/>
        <dbReference type="ChEBI" id="CHEBI:15377"/>
        <dbReference type="ChEBI" id="CHEBI:30616"/>
        <dbReference type="ChEBI" id="CHEBI:32544"/>
        <dbReference type="ChEBI" id="CHEBI:33019"/>
        <dbReference type="ChEBI" id="CHEBI:43474"/>
        <dbReference type="ChEBI" id="CHEBI:57502"/>
        <dbReference type="ChEBI" id="CHEBI:58017"/>
        <dbReference type="ChEBI" id="CHEBI:456216"/>
        <dbReference type="EC" id="6.3.4.21"/>
    </reaction>
</comment>
<dbReference type="RefSeq" id="WP_058441798.1">
    <property type="nucleotide sequence ID" value="NZ_CAAAHU010000031.1"/>
</dbReference>
<feature type="domain" description="Nicotinate phosphoribosyltransferase N-terminal" evidence="11">
    <location>
        <begin position="9"/>
        <end position="130"/>
    </location>
</feature>
<dbReference type="EMBL" id="LNXV01000019">
    <property type="protein sequence ID" value="KTC82991.1"/>
    <property type="molecule type" value="Genomic_DNA"/>
</dbReference>
<gene>
    <name evidence="13" type="ORF">Lbru_1729</name>
</gene>
<dbReference type="OrthoDB" id="9771406at2"/>
<evidence type="ECO:0000256" key="7">
    <source>
        <dbReference type="ARBA" id="ARBA00022679"/>
    </source>
</evidence>
<dbReference type="Pfam" id="PF17956">
    <property type="entry name" value="NAPRTase_C"/>
    <property type="match status" value="1"/>
</dbReference>
<dbReference type="PANTHER" id="PTHR11098:SF1">
    <property type="entry name" value="NICOTINATE PHOSPHORIBOSYLTRANSFERASE"/>
    <property type="match status" value="1"/>
</dbReference>
<feature type="domain" description="Nicotinate/nicotinamide phosphoribosyltransferase" evidence="10">
    <location>
        <begin position="150"/>
        <end position="348"/>
    </location>
</feature>
<dbReference type="Gene3D" id="3.20.20.70">
    <property type="entry name" value="Aldolase class I"/>
    <property type="match status" value="1"/>
</dbReference>
<sequence>MFNFTGVYTDKYQLTMAQVYFLKGLQDDSAIFDYFFRKLPFEGGYAVFAGLGDILDILQNYHFSPSDIHFLSEQGFHPEFLNYLKEFRFKGEIYACLEGEIVFPTSPILRVEANIIEAQIIETILLNVINFQTLIATKANRMRQVVGDRKLIDFGLRRAQGPGGVYASRAAIVGGFNATSNVCAGKNYHIPISGTMAHSFIQSYDDELTAFRDFAAIWPNDCVLLVDTYNTLESGLPNAIKVGKEMEAKGYRLKGIRLDSGDLAYLSKAARQMLNDANMHDVQITVSNQLDEYVIKSLNDQGAPIDVFGVGTNLAIGYPDAALDGVYKLAFANGKPRIKLSENISKITIPGKKEVYRVLDQNGAFLGADVITLDAEKKQGIDLMHHPFEISRSFPLNGYKKEPLLHQVMQNGQSLLESHSLAKMAEYCQKRFNQLPEEYKRFNNPHLYKVGLSTQLRNERETLIQQHKRIL</sequence>
<keyword evidence="7 9" id="KW-0808">Transferase</keyword>
<dbReference type="UniPathway" id="UPA00253">
    <property type="reaction ID" value="UER00457"/>
</dbReference>
<evidence type="ECO:0000256" key="8">
    <source>
        <dbReference type="ARBA" id="ARBA00048668"/>
    </source>
</evidence>
<dbReference type="PIRSF" id="PIRSF000484">
    <property type="entry name" value="NAPRT"/>
    <property type="match status" value="1"/>
</dbReference>
<comment type="caution">
    <text evidence="13">The sequence shown here is derived from an EMBL/GenBank/DDBJ whole genome shotgun (WGS) entry which is preliminary data.</text>
</comment>
<dbReference type="InterPro" id="IPR007229">
    <property type="entry name" value="Nic_PRibTrfase-Fam"/>
</dbReference>
<dbReference type="PATRIC" id="fig|29422.6.peg.1835"/>
<comment type="PTM">
    <text evidence="9">Transiently phosphorylated on a His residue during the reaction cycle. Phosphorylation strongly increases the affinity for substrates and increases the rate of nicotinate D-ribonucleotide production. Dephosphorylation regenerates the low-affinity form of the enzyme, leading to product release.</text>
</comment>
<dbReference type="InterPro" id="IPR006405">
    <property type="entry name" value="Nic_PRibTrfase_pncB"/>
</dbReference>
<dbReference type="InterPro" id="IPR036068">
    <property type="entry name" value="Nicotinate_pribotase-like_C"/>
</dbReference>
<dbReference type="FunFam" id="3.20.20.70:FF:000076">
    <property type="entry name" value="Nicotinate phosphoribosyltransferase"/>
    <property type="match status" value="1"/>
</dbReference>
<dbReference type="AlphaFoldDB" id="A0A0W0SHU9"/>
<keyword evidence="4" id="KW-0597">Phosphoprotein</keyword>
<dbReference type="PANTHER" id="PTHR11098">
    <property type="entry name" value="NICOTINATE PHOSPHORIBOSYLTRANSFERASE"/>
    <property type="match status" value="1"/>
</dbReference>
<comment type="function">
    <text evidence="9">Catalyzes the first step in the biosynthesis of NAD from nicotinic acid, the ATP-dependent synthesis of beta-nicotinate D-ribonucleotide from nicotinate and 5-phospho-D-ribose 1-phosphate.</text>
</comment>
<feature type="domain" description="Nicotinate phosphoribosyltransferase C-terminal" evidence="12">
    <location>
        <begin position="352"/>
        <end position="458"/>
    </location>
</feature>
<evidence type="ECO:0000256" key="2">
    <source>
        <dbReference type="ARBA" id="ARBA00010897"/>
    </source>
</evidence>
<evidence type="ECO:0000313" key="14">
    <source>
        <dbReference type="Proteomes" id="UP000054742"/>
    </source>
</evidence>
<dbReference type="Pfam" id="PF04095">
    <property type="entry name" value="NAPRTase"/>
    <property type="match status" value="1"/>
</dbReference>
<evidence type="ECO:0000256" key="5">
    <source>
        <dbReference type="ARBA" id="ARBA00022598"/>
    </source>
</evidence>
<evidence type="ECO:0000256" key="9">
    <source>
        <dbReference type="RuleBase" id="RU365100"/>
    </source>
</evidence>
<dbReference type="Proteomes" id="UP000054742">
    <property type="component" value="Unassembled WGS sequence"/>
</dbReference>
<dbReference type="CDD" id="cd01570">
    <property type="entry name" value="NAPRTase_A"/>
    <property type="match status" value="1"/>
</dbReference>
<evidence type="ECO:0000259" key="10">
    <source>
        <dbReference type="Pfam" id="PF04095"/>
    </source>
</evidence>
<dbReference type="InterPro" id="IPR041525">
    <property type="entry name" value="N/Namide_PRibTrfase"/>
</dbReference>
<dbReference type="EC" id="6.3.4.21" evidence="3 9"/>
<name>A0A0W0SHU9_9GAMM</name>
<keyword evidence="13" id="KW-0328">Glycosyltransferase</keyword>
<reference evidence="13 14" key="1">
    <citation type="submission" date="2015-11" db="EMBL/GenBank/DDBJ databases">
        <title>Genomic analysis of 38 Legionella species identifies large and diverse effector repertoires.</title>
        <authorList>
            <person name="Burstein D."/>
            <person name="Amaro F."/>
            <person name="Zusman T."/>
            <person name="Lifshitz Z."/>
            <person name="Cohen O."/>
            <person name="Gilbert J.A."/>
            <person name="Pupko T."/>
            <person name="Shuman H.A."/>
            <person name="Segal G."/>
        </authorList>
    </citation>
    <scope>NUCLEOTIDE SEQUENCE [LARGE SCALE GENOMIC DNA]</scope>
    <source>
        <strain evidence="13 14">ATCC 43878</strain>
    </source>
</reference>
<dbReference type="GO" id="GO:0004516">
    <property type="term" value="F:nicotinate phosphoribosyltransferase activity"/>
    <property type="evidence" value="ECO:0007669"/>
    <property type="project" value="UniProtKB-UniRule"/>
</dbReference>
<keyword evidence="6 9" id="KW-0662">Pyridine nucleotide biosynthesis</keyword>
<dbReference type="SUPFAM" id="SSF54675">
    <property type="entry name" value="Nicotinate/Quinolinate PRTase N-terminal domain-like"/>
    <property type="match status" value="1"/>
</dbReference>
<dbReference type="GO" id="GO:0047280">
    <property type="term" value="F:nicotinamide phosphoribosyltransferase activity"/>
    <property type="evidence" value="ECO:0007669"/>
    <property type="project" value="UniProtKB-ARBA"/>
</dbReference>
<proteinExistence type="inferred from homology"/>
<evidence type="ECO:0000256" key="4">
    <source>
        <dbReference type="ARBA" id="ARBA00022553"/>
    </source>
</evidence>
<keyword evidence="14" id="KW-1185">Reference proteome</keyword>
<dbReference type="InterPro" id="IPR041619">
    <property type="entry name" value="NAPRTase_C"/>
</dbReference>
<evidence type="ECO:0000256" key="3">
    <source>
        <dbReference type="ARBA" id="ARBA00013236"/>
    </source>
</evidence>